<feature type="domain" description="PAC" evidence="8">
    <location>
        <begin position="906"/>
        <end position="957"/>
    </location>
</feature>
<comment type="catalytic activity">
    <reaction evidence="1">
        <text>ATP + protein L-histidine = ADP + protein N-phospho-L-histidine.</text>
        <dbReference type="EC" id="2.7.13.3"/>
    </reaction>
</comment>
<evidence type="ECO:0000256" key="4">
    <source>
        <dbReference type="ARBA" id="ARBA00022679"/>
    </source>
</evidence>
<gene>
    <name evidence="9" type="ORF">ADIARSV_0452</name>
</gene>
<dbReference type="SUPFAM" id="SSF47384">
    <property type="entry name" value="Homodimeric domain of signal transducing histidine kinase"/>
    <property type="match status" value="1"/>
</dbReference>
<dbReference type="Proteomes" id="UP000014174">
    <property type="component" value="Unassembled WGS sequence"/>
</dbReference>
<organism evidence="9 10">
    <name type="scientific">Arcticibacter svalbardensis MN12-7</name>
    <dbReference type="NCBI Taxonomy" id="1150600"/>
    <lineage>
        <taxon>Bacteria</taxon>
        <taxon>Pseudomonadati</taxon>
        <taxon>Bacteroidota</taxon>
        <taxon>Sphingobacteriia</taxon>
        <taxon>Sphingobacteriales</taxon>
        <taxon>Sphingobacteriaceae</taxon>
        <taxon>Arcticibacter</taxon>
    </lineage>
</organism>
<dbReference type="Pfam" id="PF08447">
    <property type="entry name" value="PAS_3"/>
    <property type="match status" value="3"/>
</dbReference>
<evidence type="ECO:0000259" key="7">
    <source>
        <dbReference type="PROSITE" id="PS50112"/>
    </source>
</evidence>
<feature type="domain" description="PAS" evidence="7">
    <location>
        <begin position="341"/>
        <end position="394"/>
    </location>
</feature>
<feature type="domain" description="PAC" evidence="8">
    <location>
        <begin position="1031"/>
        <end position="1083"/>
    </location>
</feature>
<dbReference type="InterPro" id="IPR001610">
    <property type="entry name" value="PAC"/>
</dbReference>
<evidence type="ECO:0000313" key="9">
    <source>
        <dbReference type="EMBL" id="EOR96347.1"/>
    </source>
</evidence>
<accession>R9GX00</accession>
<comment type="caution">
    <text evidence="9">The sequence shown here is derived from an EMBL/GenBank/DDBJ whole genome shotgun (WGS) entry which is preliminary data.</text>
</comment>
<reference evidence="9 10" key="1">
    <citation type="journal article" date="2013" name="Genome Announc.">
        <title>Draft Genome Sequence of Arcticibacter svalbardensis Strain MN12-7T, a Member of the Family Sphingobacteriaceae Isolated from an Arctic Soil Sample.</title>
        <authorList>
            <person name="Shivaji S."/>
            <person name="Ara S."/>
            <person name="Prasad S."/>
            <person name="Manasa B.P."/>
            <person name="Begum Z."/>
            <person name="Singh A."/>
            <person name="Kumar Pinnaka A."/>
        </authorList>
    </citation>
    <scope>NUCLEOTIDE SEQUENCE [LARGE SCALE GENOMIC DNA]</scope>
    <source>
        <strain evidence="9 10">MN12-7</strain>
    </source>
</reference>
<keyword evidence="5" id="KW-0418">Kinase</keyword>
<dbReference type="InterPro" id="IPR003018">
    <property type="entry name" value="GAF"/>
</dbReference>
<dbReference type="PATRIC" id="fig|1150600.3.peg.443"/>
<dbReference type="InterPro" id="IPR029016">
    <property type="entry name" value="GAF-like_dom_sf"/>
</dbReference>
<dbReference type="eggNOG" id="COG2203">
    <property type="taxonomic scope" value="Bacteria"/>
</dbReference>
<dbReference type="CDD" id="cd00130">
    <property type="entry name" value="PAS"/>
    <property type="match status" value="6"/>
</dbReference>
<dbReference type="InterPro" id="IPR035965">
    <property type="entry name" value="PAS-like_dom_sf"/>
</dbReference>
<feature type="domain" description="PAS" evidence="7">
    <location>
        <begin position="450"/>
        <end position="487"/>
    </location>
</feature>
<evidence type="ECO:0000256" key="2">
    <source>
        <dbReference type="ARBA" id="ARBA00012438"/>
    </source>
</evidence>
<keyword evidence="3" id="KW-0597">Phosphoprotein</keyword>
<dbReference type="Pfam" id="PF13426">
    <property type="entry name" value="PAS_9"/>
    <property type="match status" value="2"/>
</dbReference>
<name>R9GX00_9SPHI</name>
<sequence length="1149" mass="132279">MTLSNIEIIYNNQPTPSIILNTDFPYFTIASANTSFLETLQLERQDIVGRGLFEAFPVNPEHRDLGRKDILEAIEYVLQFKKAHQIKKHQYDLPIMGSDQLEVHYWKIDTYPLLNNAGEILYIIQSSTDITSFYVEVEEKLKAKHASLLSNDLERLEKEVLQLNSEKDASSTEVLLLYIRGIEALYPEMQCSILQIKNHRVYNWASPSLPKLYIQAIEGLEIGDHAGSCGTAAFTKKQVIVSDIANDPIWANYRDIALEYGFKACWSHPIISSEGEVMATFAMYYQKVKTPDVHELNIIERATSLLKVILENKQYAQALKETTLLMSQGQELAQFGNWSWDVQSNVVSWSDALYAICGLRKEDVELTSESYQDILHPDDKERVNIALGRLFETKVSIELEERIIRPDGEVRYFKSWKSIQCDEHGTPIKLFGASLDVTDSKKIQKDLLASESRLRSLLDTQTNYVVRLTLDGRYTYYNNKYKEDFGWIYPSVNFLGAYSTSSVSSNDLDRITEASKKCLDQPNKVFQVEINKPAKDGGIKSSIWHLIALTDSNDVPVEFQCIGIDNTDLKQAENALRINNERHTYVNMATQDAIYDWDLEKNHIQWGDAFYRVFGYPASEELFSIEKWAALVHEEDVEITNKSLNDTLNDSTLTNWNLEYRIKKENGDFAHVEENGYILRNAEGKAVRMIGVLRDITESKMAKCDLEAAKNRYRDIFHLSPQPMFVYELGSLMILDVNSAFIEHYGYSREELLAMTIRKLRTLEDVETLNKILLNEVKPGFSHTSLSRHMKKSGELIYVLTKGNSINYDGKAARIVIAVDTTDKLKAEQDLIASERRFKTLIQDGSDLISILDTDGNYLYVSPNAERIMDFAYTLTGNNAFDFIFEEDRALVMQEFALLGNQKRIELSPFRFTNGEREVRWLQTIVTDMRDDPAIEGIVVNARDVTQRMQQELKIKEHLERYNIVSKATSDTIWDTNLLTGEVRWNQGIDAIFGYKEVSGHQWWEDHVHPDDLQRILDTVAHNKKHLTSRWTNEYRFRCADGTYKFVLDRGFMMFNDSGQATRMIGAMLDITERVNYIQTIEKKNIRLREIAWTQAHLVRAPLARIMGLMNLLNDHDNDENNADLFNYLNISVHELDEIVRDVIDKSQV</sequence>
<dbReference type="OrthoDB" id="6231665at2"/>
<dbReference type="EMBL" id="AQPN01000018">
    <property type="protein sequence ID" value="EOR96347.1"/>
    <property type="molecule type" value="Genomic_DNA"/>
</dbReference>
<dbReference type="NCBIfam" id="TIGR00229">
    <property type="entry name" value="sensory_box"/>
    <property type="match status" value="6"/>
</dbReference>
<dbReference type="Pfam" id="PF13188">
    <property type="entry name" value="PAS_8"/>
    <property type="match status" value="1"/>
</dbReference>
<dbReference type="AlphaFoldDB" id="R9GX00"/>
<feature type="domain" description="PAC" evidence="8">
    <location>
        <begin position="397"/>
        <end position="449"/>
    </location>
</feature>
<feature type="domain" description="PAS" evidence="7">
    <location>
        <begin position="834"/>
        <end position="903"/>
    </location>
</feature>
<protein>
    <recommendedName>
        <fullName evidence="2">histidine kinase</fullName>
        <ecNumber evidence="2">2.7.13.3</ecNumber>
    </recommendedName>
</protein>
<dbReference type="InterPro" id="IPR036097">
    <property type="entry name" value="HisK_dim/P_sf"/>
</dbReference>
<dbReference type="SMART" id="SM00065">
    <property type="entry name" value="GAF"/>
    <property type="match status" value="1"/>
</dbReference>
<evidence type="ECO:0000313" key="10">
    <source>
        <dbReference type="Proteomes" id="UP000014174"/>
    </source>
</evidence>
<feature type="coiled-coil region" evidence="6">
    <location>
        <begin position="146"/>
        <end position="173"/>
    </location>
</feature>
<feature type="domain" description="PAS" evidence="7">
    <location>
        <begin position="579"/>
        <end position="651"/>
    </location>
</feature>
<keyword evidence="6" id="KW-0175">Coiled coil</keyword>
<feature type="domain" description="PAC" evidence="8">
    <location>
        <begin position="656"/>
        <end position="708"/>
    </location>
</feature>
<proteinExistence type="predicted"/>
<evidence type="ECO:0000256" key="6">
    <source>
        <dbReference type="SAM" id="Coils"/>
    </source>
</evidence>
<dbReference type="Gene3D" id="3.30.450.20">
    <property type="entry name" value="PAS domain"/>
    <property type="match status" value="7"/>
</dbReference>
<dbReference type="SMART" id="SM00091">
    <property type="entry name" value="PAS"/>
    <property type="match status" value="7"/>
</dbReference>
<dbReference type="SUPFAM" id="SSF55785">
    <property type="entry name" value="PYP-like sensor domain (PAS domain)"/>
    <property type="match status" value="6"/>
</dbReference>
<dbReference type="InterPro" id="IPR000700">
    <property type="entry name" value="PAS-assoc_C"/>
</dbReference>
<dbReference type="SUPFAM" id="SSF55781">
    <property type="entry name" value="GAF domain-like"/>
    <property type="match status" value="1"/>
</dbReference>
<dbReference type="Gene3D" id="3.30.450.40">
    <property type="match status" value="1"/>
</dbReference>
<evidence type="ECO:0000256" key="5">
    <source>
        <dbReference type="ARBA" id="ARBA00022777"/>
    </source>
</evidence>
<dbReference type="InterPro" id="IPR013655">
    <property type="entry name" value="PAS_fold_3"/>
</dbReference>
<dbReference type="InterPro" id="IPR000014">
    <property type="entry name" value="PAS"/>
</dbReference>
<dbReference type="PANTHER" id="PTHR43304:SF1">
    <property type="entry name" value="PAC DOMAIN-CONTAINING PROTEIN"/>
    <property type="match status" value="1"/>
</dbReference>
<dbReference type="PROSITE" id="PS50112">
    <property type="entry name" value="PAS"/>
    <property type="match status" value="5"/>
</dbReference>
<dbReference type="SMART" id="SM00086">
    <property type="entry name" value="PAC"/>
    <property type="match status" value="6"/>
</dbReference>
<dbReference type="PANTHER" id="PTHR43304">
    <property type="entry name" value="PHYTOCHROME-LIKE PROTEIN CPH1"/>
    <property type="match status" value="1"/>
</dbReference>
<evidence type="ECO:0000259" key="8">
    <source>
        <dbReference type="PROSITE" id="PS50113"/>
    </source>
</evidence>
<keyword evidence="4" id="KW-0808">Transferase</keyword>
<dbReference type="Gene3D" id="2.10.70.100">
    <property type="match status" value="2"/>
</dbReference>
<dbReference type="eggNOG" id="COG2202">
    <property type="taxonomic scope" value="Bacteria"/>
</dbReference>
<dbReference type="GO" id="GO:0000155">
    <property type="term" value="F:phosphorelay sensor kinase activity"/>
    <property type="evidence" value="ECO:0007669"/>
    <property type="project" value="InterPro"/>
</dbReference>
<evidence type="ECO:0000256" key="1">
    <source>
        <dbReference type="ARBA" id="ARBA00000085"/>
    </source>
</evidence>
<keyword evidence="10" id="KW-1185">Reference proteome</keyword>
<dbReference type="InterPro" id="IPR052162">
    <property type="entry name" value="Sensor_kinase/Photoreceptor"/>
</dbReference>
<dbReference type="PROSITE" id="PS50113">
    <property type="entry name" value="PAC"/>
    <property type="match status" value="4"/>
</dbReference>
<dbReference type="RefSeq" id="WP_016193701.1">
    <property type="nucleotide sequence ID" value="NZ_AQPN01000018.1"/>
</dbReference>
<evidence type="ECO:0000256" key="3">
    <source>
        <dbReference type="ARBA" id="ARBA00022553"/>
    </source>
</evidence>
<dbReference type="Pfam" id="PF01590">
    <property type="entry name" value="GAF"/>
    <property type="match status" value="1"/>
</dbReference>
<dbReference type="EC" id="2.7.13.3" evidence="2"/>
<dbReference type="STRING" id="1150600.ADIARSV_0452"/>
<feature type="domain" description="PAS" evidence="7">
    <location>
        <begin position="709"/>
        <end position="780"/>
    </location>
</feature>